<gene>
    <name evidence="1" type="ORF">PGT21_022146</name>
</gene>
<dbReference type="OrthoDB" id="10545808at2759"/>
<proteinExistence type="predicted"/>
<keyword evidence="2" id="KW-1185">Reference proteome</keyword>
<comment type="caution">
    <text evidence="1">The sequence shown here is derived from an EMBL/GenBank/DDBJ whole genome shotgun (WGS) entry which is preliminary data.</text>
</comment>
<evidence type="ECO:0000313" key="1">
    <source>
        <dbReference type="EMBL" id="KAA1110463.1"/>
    </source>
</evidence>
<name>A0A5B0QC43_PUCGR</name>
<dbReference type="EMBL" id="VSWC01000027">
    <property type="protein sequence ID" value="KAA1110463.1"/>
    <property type="molecule type" value="Genomic_DNA"/>
</dbReference>
<accession>A0A5B0QC43</accession>
<reference evidence="1 2" key="1">
    <citation type="submission" date="2019-05" db="EMBL/GenBank/DDBJ databases">
        <title>Emergence of the Ug99 lineage of the wheat stem rust pathogen through somatic hybridization.</title>
        <authorList>
            <person name="Li F."/>
            <person name="Upadhyaya N.M."/>
            <person name="Sperschneider J."/>
            <person name="Matny O."/>
            <person name="Nguyen-Phuc H."/>
            <person name="Mago R."/>
            <person name="Raley C."/>
            <person name="Miller M.E."/>
            <person name="Silverstein K.A.T."/>
            <person name="Henningsen E."/>
            <person name="Hirsch C.D."/>
            <person name="Visser B."/>
            <person name="Pretorius Z.A."/>
            <person name="Steffenson B.J."/>
            <person name="Schwessinger B."/>
            <person name="Dodds P.N."/>
            <person name="Figueroa M."/>
        </authorList>
    </citation>
    <scope>NUCLEOTIDE SEQUENCE [LARGE SCALE GENOMIC DNA]</scope>
    <source>
        <strain evidence="1">21-0</strain>
    </source>
</reference>
<dbReference type="Proteomes" id="UP000324748">
    <property type="component" value="Unassembled WGS sequence"/>
</dbReference>
<sequence length="76" mass="8457">MNFETEAFESVLKKLEDYASQNQLNEVKKAAITPQTTLYTQSSDPEVVCPHCKRGFRACSHCFKSGHTEANGGPLH</sequence>
<protein>
    <submittedName>
        <fullName evidence="1">Uncharacterized protein</fullName>
    </submittedName>
</protein>
<dbReference type="AlphaFoldDB" id="A0A5B0QC43"/>
<organism evidence="1 2">
    <name type="scientific">Puccinia graminis f. sp. tritici</name>
    <dbReference type="NCBI Taxonomy" id="56615"/>
    <lineage>
        <taxon>Eukaryota</taxon>
        <taxon>Fungi</taxon>
        <taxon>Dikarya</taxon>
        <taxon>Basidiomycota</taxon>
        <taxon>Pucciniomycotina</taxon>
        <taxon>Pucciniomycetes</taxon>
        <taxon>Pucciniales</taxon>
        <taxon>Pucciniaceae</taxon>
        <taxon>Puccinia</taxon>
    </lineage>
</organism>
<evidence type="ECO:0000313" key="2">
    <source>
        <dbReference type="Proteomes" id="UP000324748"/>
    </source>
</evidence>